<dbReference type="HOGENOM" id="CLU_3122175_0_0_5"/>
<proteinExistence type="predicted"/>
<dbReference type="Proteomes" id="UP000006931">
    <property type="component" value="Chromosome"/>
</dbReference>
<organism evidence="1 2">
    <name type="scientific">Rickettsia prowazekii (strain Rp22)</name>
    <dbReference type="NCBI Taxonomy" id="449216"/>
    <lineage>
        <taxon>Bacteria</taxon>
        <taxon>Pseudomonadati</taxon>
        <taxon>Pseudomonadota</taxon>
        <taxon>Alphaproteobacteria</taxon>
        <taxon>Rickettsiales</taxon>
        <taxon>Rickettsiaceae</taxon>
        <taxon>Rickettsieae</taxon>
        <taxon>Rickettsia</taxon>
        <taxon>typhus group</taxon>
    </lineage>
</organism>
<evidence type="ECO:0000313" key="2">
    <source>
        <dbReference type="Proteomes" id="UP000006931"/>
    </source>
</evidence>
<reference evidence="1 2" key="1">
    <citation type="journal article" date="2010" name="Genome Res.">
        <title>Genomic, proteomic, and transcriptomic analysis of virulent and avirulent Rickettsia prowazekii reveals its adaptive mutation capabilities.</title>
        <authorList>
            <person name="Bechah Y."/>
            <person name="El Karkouri K."/>
            <person name="Mediannikov O."/>
            <person name="Leroy Q."/>
            <person name="Pelletier N."/>
            <person name="Robert C."/>
            <person name="Medigue C."/>
            <person name="Mege J.L."/>
            <person name="Raoult D."/>
        </authorList>
    </citation>
    <scope>NUCLEOTIDE SEQUENCE [LARGE SCALE GENOMIC DNA]</scope>
    <source>
        <strain evidence="1 2">Rp22</strain>
    </source>
</reference>
<name>D5AXF3_RICPP</name>
<accession>D5AXF3</accession>
<protein>
    <submittedName>
        <fullName evidence="1">Uncharacterized protein</fullName>
    </submittedName>
</protein>
<dbReference type="AlphaFoldDB" id="D5AXF3"/>
<dbReference type="EMBL" id="CP001584">
    <property type="protein sequence ID" value="ADE30092.1"/>
    <property type="molecule type" value="Genomic_DNA"/>
</dbReference>
<sequence>MYKTKTHYKGRFSVLDIKLAKTSSKRLEQYDTTNIINYASHNIEIFLLNF</sequence>
<evidence type="ECO:0000313" key="1">
    <source>
        <dbReference type="EMBL" id="ADE30092.1"/>
    </source>
</evidence>
<dbReference type="KEGG" id="rpq:rpr22_0584"/>
<gene>
    <name evidence="1" type="ORF">rpr22_0584</name>
</gene>